<keyword evidence="3" id="KW-0004">4Fe-4S</keyword>
<keyword evidence="2 8" id="KW-0813">Transport</keyword>
<comment type="function">
    <text evidence="8">Ferredoxins are iron-sulfur proteins that transfer electrons in a wide variety of metabolic reactions.</text>
</comment>
<evidence type="ECO:0000256" key="3">
    <source>
        <dbReference type="ARBA" id="ARBA00022485"/>
    </source>
</evidence>
<evidence type="ECO:0000313" key="11">
    <source>
        <dbReference type="Proteomes" id="UP000019249"/>
    </source>
</evidence>
<dbReference type="PANTHER" id="PTHR39163">
    <property type="entry name" value="FERREDOXIN"/>
    <property type="match status" value="1"/>
</dbReference>
<evidence type="ECO:0000256" key="6">
    <source>
        <dbReference type="ARBA" id="ARBA00023004"/>
    </source>
</evidence>
<comment type="caution">
    <text evidence="10">The sequence shown here is derived from an EMBL/GenBank/DDBJ whole genome shotgun (WGS) entry which is preliminary data.</text>
</comment>
<dbReference type="InterPro" id="IPR001080">
    <property type="entry name" value="3Fe4S_ferredoxin"/>
</dbReference>
<name>A0ABP3B1I3_9LIST</name>
<dbReference type="InterPro" id="IPR017896">
    <property type="entry name" value="4Fe4S_Fe-S-bd"/>
</dbReference>
<keyword evidence="6 8" id="KW-0408">Iron</keyword>
<evidence type="ECO:0000256" key="8">
    <source>
        <dbReference type="RuleBase" id="RU368020"/>
    </source>
</evidence>
<evidence type="ECO:0000256" key="7">
    <source>
        <dbReference type="ARBA" id="ARBA00023014"/>
    </source>
</evidence>
<dbReference type="EMBL" id="AODF01000008">
    <property type="protein sequence ID" value="EUJ32918.1"/>
    <property type="molecule type" value="Genomic_DNA"/>
</dbReference>
<comment type="cofactor">
    <cofactor evidence="1">
        <name>[4Fe-4S] cluster</name>
        <dbReference type="ChEBI" id="CHEBI:49883"/>
    </cofactor>
</comment>
<dbReference type="SUPFAM" id="SSF54862">
    <property type="entry name" value="4Fe-4S ferredoxins"/>
    <property type="match status" value="1"/>
</dbReference>
<gene>
    <name evidence="10" type="ORF">MFLO_04820</name>
</gene>
<sequence length="82" mass="8997">MAKFTIVDQETCIACGACALHAPNLYDYNTEGVAYTLLDDNQGNKAIPDSEEENALEAEWNCPSLSIKIADRPFNGDPHQHS</sequence>
<evidence type="ECO:0000256" key="2">
    <source>
        <dbReference type="ARBA" id="ARBA00022448"/>
    </source>
</evidence>
<evidence type="ECO:0000259" key="9">
    <source>
        <dbReference type="PROSITE" id="PS51379"/>
    </source>
</evidence>
<evidence type="ECO:0000256" key="5">
    <source>
        <dbReference type="ARBA" id="ARBA00022982"/>
    </source>
</evidence>
<dbReference type="InterPro" id="IPR052395">
    <property type="entry name" value="ET_Ferredoxin"/>
</dbReference>
<protein>
    <recommendedName>
        <fullName evidence="8">Ferredoxin</fullName>
    </recommendedName>
</protein>
<reference evidence="10 11" key="1">
    <citation type="journal article" date="2014" name="Int. J. Syst. Evol. Microbiol.">
        <title>Listeria floridensis sp. nov., Listeria aquatica sp. nov., Listeria cornellensis sp. nov., Listeria riparia sp. nov. and Listeria grandensis sp. nov., from agricultural and natural environments.</title>
        <authorList>
            <person name="den Bakker H.C."/>
            <person name="Warchocki S."/>
            <person name="Wright E.M."/>
            <person name="Allred A.F."/>
            <person name="Ahlstrom C."/>
            <person name="Manuel C.S."/>
            <person name="Stasiewicz M.J."/>
            <person name="Burrell A."/>
            <person name="Roof S."/>
            <person name="Strawn L."/>
            <person name="Fortes E.D."/>
            <person name="Nightingale K.K."/>
            <person name="Kephart D."/>
            <person name="Wiedmann M."/>
        </authorList>
    </citation>
    <scope>NUCLEOTIDE SEQUENCE [LARGE SCALE GENOMIC DNA]</scope>
    <source>
        <strain evidence="10 11">FSL S10-1187</strain>
    </source>
</reference>
<proteinExistence type="predicted"/>
<evidence type="ECO:0000256" key="4">
    <source>
        <dbReference type="ARBA" id="ARBA00022723"/>
    </source>
</evidence>
<organism evidence="10 11">
    <name type="scientific">Listeria floridensis FSL S10-1187</name>
    <dbReference type="NCBI Taxonomy" id="1265817"/>
    <lineage>
        <taxon>Bacteria</taxon>
        <taxon>Bacillati</taxon>
        <taxon>Bacillota</taxon>
        <taxon>Bacilli</taxon>
        <taxon>Bacillales</taxon>
        <taxon>Listeriaceae</taxon>
        <taxon>Listeria</taxon>
    </lineage>
</organism>
<keyword evidence="4 8" id="KW-0479">Metal-binding</keyword>
<dbReference type="Proteomes" id="UP000019249">
    <property type="component" value="Unassembled WGS sequence"/>
</dbReference>
<dbReference type="RefSeq" id="WP_036096640.1">
    <property type="nucleotide sequence ID" value="NZ_AODF01000008.1"/>
</dbReference>
<dbReference type="PRINTS" id="PR00352">
    <property type="entry name" value="3FE4SFRDOXIN"/>
</dbReference>
<keyword evidence="5 8" id="KW-0249">Electron transport</keyword>
<accession>A0ABP3B1I3</accession>
<dbReference type="PANTHER" id="PTHR39163:SF1">
    <property type="entry name" value="FERREDOXIN"/>
    <property type="match status" value="1"/>
</dbReference>
<keyword evidence="11" id="KW-1185">Reference proteome</keyword>
<dbReference type="Pfam" id="PF13370">
    <property type="entry name" value="Fer4_13"/>
    <property type="match status" value="1"/>
</dbReference>
<evidence type="ECO:0000313" key="10">
    <source>
        <dbReference type="EMBL" id="EUJ32918.1"/>
    </source>
</evidence>
<evidence type="ECO:0000256" key="1">
    <source>
        <dbReference type="ARBA" id="ARBA00001966"/>
    </source>
</evidence>
<dbReference type="Gene3D" id="3.30.70.20">
    <property type="match status" value="1"/>
</dbReference>
<feature type="domain" description="4Fe-4S ferredoxin-type" evidence="9">
    <location>
        <begin position="3"/>
        <end position="31"/>
    </location>
</feature>
<dbReference type="PROSITE" id="PS51379">
    <property type="entry name" value="4FE4S_FER_2"/>
    <property type="match status" value="1"/>
</dbReference>
<keyword evidence="7 8" id="KW-0411">Iron-sulfur</keyword>